<dbReference type="GeneID" id="76521841"/>
<keyword evidence="4" id="KW-0378">Hydrolase</keyword>
<dbReference type="InterPro" id="IPR029062">
    <property type="entry name" value="Class_I_gatase-like"/>
</dbReference>
<dbReference type="GO" id="GO:0005737">
    <property type="term" value="C:cytoplasm"/>
    <property type="evidence" value="ECO:0007669"/>
    <property type="project" value="TreeGrafter"/>
</dbReference>
<evidence type="ECO:0000313" key="5">
    <source>
        <dbReference type="Proteomes" id="UP000183920"/>
    </source>
</evidence>
<dbReference type="EC" id="3.5.1.124" evidence="4"/>
<dbReference type="PANTHER" id="PTHR48094">
    <property type="entry name" value="PROTEIN/NUCLEIC ACID DEGLYCASE DJ-1-RELATED"/>
    <property type="match status" value="1"/>
</dbReference>
<evidence type="ECO:0000256" key="1">
    <source>
        <dbReference type="ARBA" id="ARBA00022737"/>
    </source>
</evidence>
<dbReference type="RefSeq" id="WP_006535107.1">
    <property type="nucleotide sequence ID" value="NZ_CAXOKO010000001.1"/>
</dbReference>
<dbReference type="CDD" id="cd03135">
    <property type="entry name" value="GATase1_DJ-1"/>
    <property type="match status" value="1"/>
</dbReference>
<sequence length="205" mass="22401">MTISALICLANGSEETEVVTTVDLLVRAGINVVLASAENDVDDLIITCSRGIKLVADAPLVRVVDHHYDVIILPGGLQGTETLRDSPLVVEKVRRMHSENKLVAAICAAPAMILESHNIFPIGNMTGFPALKDKISPKKWVDYRVYFDERVNLITSQAPATSIDFALKIIERLKGKEAAADVAKQLVLPPGIYNYQDEFTGFGDR</sequence>
<protein>
    <submittedName>
        <fullName evidence="3">Chaperone protein YajL</fullName>
    </submittedName>
    <submittedName>
        <fullName evidence="4">Protein deglycase YajL</fullName>
        <ecNumber evidence="4">3.5.1.124</ecNumber>
    </submittedName>
</protein>
<dbReference type="Proteomes" id="UP000183920">
    <property type="component" value="Unassembled WGS sequence"/>
</dbReference>
<accession>A0A379EJ18</accession>
<name>A0A0G4Q862_9GAMM</name>
<evidence type="ECO:0000313" key="4">
    <source>
        <dbReference type="EMBL" id="MBJ2117628.1"/>
    </source>
</evidence>
<reference evidence="5" key="1">
    <citation type="submission" date="2015-06" db="EMBL/GenBank/DDBJ databases">
        <authorList>
            <person name="Urmite Genomes"/>
        </authorList>
    </citation>
    <scope>NUCLEOTIDE SEQUENCE [LARGE SCALE GENOMIC DNA]</scope>
    <source>
        <strain evidence="5">CSUR P1867</strain>
    </source>
</reference>
<proteinExistence type="predicted"/>
<dbReference type="EMBL" id="JAEKCB010000003">
    <property type="protein sequence ID" value="MBJ2117628.1"/>
    <property type="molecule type" value="Genomic_DNA"/>
</dbReference>
<reference evidence="4 6" key="3">
    <citation type="submission" date="2020-12" db="EMBL/GenBank/DDBJ databases">
        <title>Enhanced detection system for hospital associated transmission using whole genome sequencing surveillance.</title>
        <authorList>
            <person name="Harrison L.H."/>
            <person name="Van Tyne D."/>
            <person name="Marsh J.W."/>
            <person name="Griffith M.P."/>
            <person name="Snyder D.J."/>
            <person name="Cooper V.S."/>
            <person name="Mustapha M."/>
        </authorList>
    </citation>
    <scope>NUCLEOTIDE SEQUENCE [LARGE SCALE GENOMIC DNA]</scope>
    <source>
        <strain evidence="4 6">PR00195</strain>
    </source>
</reference>
<keyword evidence="1" id="KW-0677">Repeat</keyword>
<gene>
    <name evidence="3" type="primary">yajL_2</name>
    <name evidence="4" type="synonym">yajL</name>
    <name evidence="3" type="ORF">BN1804_01647</name>
    <name evidence="4" type="ORF">JFQ69_08150</name>
</gene>
<keyword evidence="6" id="KW-1185">Reference proteome</keyword>
<evidence type="ECO:0000313" key="3">
    <source>
        <dbReference type="EMBL" id="CRL61791.1"/>
    </source>
</evidence>
<dbReference type="InterPro" id="IPR006287">
    <property type="entry name" value="DJ-1"/>
</dbReference>
<dbReference type="SUPFAM" id="SSF52317">
    <property type="entry name" value="Class I glutamine amidotransferase-like"/>
    <property type="match status" value="1"/>
</dbReference>
<dbReference type="PANTHER" id="PTHR48094:SF23">
    <property type="entry name" value="PROTEIN_NUCLEIC ACID DEGLYCASE 3"/>
    <property type="match status" value="1"/>
</dbReference>
<dbReference type="InterPro" id="IPR002818">
    <property type="entry name" value="DJ-1/PfpI"/>
</dbReference>
<dbReference type="Gene3D" id="3.40.50.880">
    <property type="match status" value="1"/>
</dbReference>
<evidence type="ECO:0000259" key="2">
    <source>
        <dbReference type="Pfam" id="PF01965"/>
    </source>
</evidence>
<evidence type="ECO:0000313" key="6">
    <source>
        <dbReference type="Proteomes" id="UP000619976"/>
    </source>
</evidence>
<reference evidence="3" key="2">
    <citation type="submission" date="2015-06" db="EMBL/GenBank/DDBJ databases">
        <authorList>
            <person name="Urmite Genomes Urmite Genomes"/>
        </authorList>
    </citation>
    <scope>NUCLEOTIDE SEQUENCE [LARGE SCALE GENOMIC DNA]</scope>
    <source>
        <strain evidence="3">CSUR P1867</strain>
    </source>
</reference>
<dbReference type="Pfam" id="PF01965">
    <property type="entry name" value="DJ-1_PfpI"/>
    <property type="match status" value="1"/>
</dbReference>
<dbReference type="AlphaFoldDB" id="A0A0G4Q862"/>
<dbReference type="GO" id="GO:0036524">
    <property type="term" value="F:protein deglycase activity"/>
    <property type="evidence" value="ECO:0007669"/>
    <property type="project" value="UniProtKB-EC"/>
</dbReference>
<dbReference type="EMBL" id="CVRY01000003">
    <property type="protein sequence ID" value="CRL61791.1"/>
    <property type="molecule type" value="Genomic_DNA"/>
</dbReference>
<dbReference type="NCBIfam" id="NF008605">
    <property type="entry name" value="PRK11574.1"/>
    <property type="match status" value="1"/>
</dbReference>
<accession>A0A0G4Q862</accession>
<dbReference type="NCBIfam" id="TIGR01383">
    <property type="entry name" value="not_thiJ"/>
    <property type="match status" value="1"/>
</dbReference>
<feature type="domain" description="DJ-1/PfpI" evidence="2">
    <location>
        <begin position="4"/>
        <end position="171"/>
    </location>
</feature>
<dbReference type="Proteomes" id="UP000619976">
    <property type="component" value="Unassembled WGS sequence"/>
</dbReference>
<dbReference type="FunFam" id="3.40.50.880:FF:000015">
    <property type="entry name" value="Protein DJ-1 homolog C"/>
    <property type="match status" value="1"/>
</dbReference>
<dbReference type="InterPro" id="IPR050325">
    <property type="entry name" value="Prot/Nucl_acid_deglycase"/>
</dbReference>
<organism evidence="3 5">
    <name type="scientific">Proteus penneri</name>
    <dbReference type="NCBI Taxonomy" id="102862"/>
    <lineage>
        <taxon>Bacteria</taxon>
        <taxon>Pseudomonadati</taxon>
        <taxon>Pseudomonadota</taxon>
        <taxon>Gammaproteobacteria</taxon>
        <taxon>Enterobacterales</taxon>
        <taxon>Morganellaceae</taxon>
        <taxon>Proteus</taxon>
    </lineage>
</organism>